<evidence type="ECO:0000259" key="1">
    <source>
        <dbReference type="PROSITE" id="PS50053"/>
    </source>
</evidence>
<proteinExistence type="predicted"/>
<accession>A0A1E4TYX3</accession>
<dbReference type="InterPro" id="IPR029071">
    <property type="entry name" value="Ubiquitin-like_domsf"/>
</dbReference>
<dbReference type="InterPro" id="IPR000626">
    <property type="entry name" value="Ubiquitin-like_dom"/>
</dbReference>
<protein>
    <recommendedName>
        <fullName evidence="1">Ubiquitin-like domain-containing protein</fullName>
    </recommendedName>
</protein>
<feature type="domain" description="Ubiquitin-like" evidence="1">
    <location>
        <begin position="74"/>
        <end position="141"/>
    </location>
</feature>
<sequence length="235" mass="26688">MSSTLVSSEDEFSQNLINLLNLTVPIPKYNDDYSRDLKQVSSLGITLAKIPNLNNFQFQKNSNEISNNNQERQIEVFFKSIKPPLKFTHKLNCTGSSTIYKLKEDLINNLDLLKLNSISISCLKFLIKGKVINDNVFLKDLINFTNDEKKIPEISFMVIVGNNSTVSSRDTTPIPMNLEDPPIISLQQEPNTSNINNLSEELWAKIGNQVASMYNTKDTSKIMERLKKGWNSIQN</sequence>
<name>A0A1E4TYX3_PACTA</name>
<evidence type="ECO:0000313" key="2">
    <source>
        <dbReference type="EMBL" id="ODV96962.1"/>
    </source>
</evidence>
<dbReference type="Gene3D" id="3.10.20.90">
    <property type="entry name" value="Phosphatidylinositol 3-kinase Catalytic Subunit, Chain A, domain 1"/>
    <property type="match status" value="1"/>
</dbReference>
<dbReference type="STRING" id="669874.A0A1E4TYX3"/>
<dbReference type="SUPFAM" id="SSF54236">
    <property type="entry name" value="Ubiquitin-like"/>
    <property type="match status" value="1"/>
</dbReference>
<dbReference type="EMBL" id="KV454012">
    <property type="protein sequence ID" value="ODV96962.1"/>
    <property type="molecule type" value="Genomic_DNA"/>
</dbReference>
<dbReference type="PROSITE" id="PS50053">
    <property type="entry name" value="UBIQUITIN_2"/>
    <property type="match status" value="1"/>
</dbReference>
<dbReference type="OrthoDB" id="4067208at2759"/>
<dbReference type="AlphaFoldDB" id="A0A1E4TYX3"/>
<dbReference type="Proteomes" id="UP000094236">
    <property type="component" value="Unassembled WGS sequence"/>
</dbReference>
<reference evidence="3" key="1">
    <citation type="submission" date="2016-05" db="EMBL/GenBank/DDBJ databases">
        <title>Comparative genomics of biotechnologically important yeasts.</title>
        <authorList>
            <consortium name="DOE Joint Genome Institute"/>
            <person name="Riley R."/>
            <person name="Haridas S."/>
            <person name="Wolfe K.H."/>
            <person name="Lopes M.R."/>
            <person name="Hittinger C.T."/>
            <person name="Goker M."/>
            <person name="Salamov A."/>
            <person name="Wisecaver J."/>
            <person name="Long T.M."/>
            <person name="Aerts A.L."/>
            <person name="Barry K."/>
            <person name="Choi C."/>
            <person name="Clum A."/>
            <person name="Coughlan A.Y."/>
            <person name="Deshpande S."/>
            <person name="Douglass A.P."/>
            <person name="Hanson S.J."/>
            <person name="Klenk H.-P."/>
            <person name="Labutti K."/>
            <person name="Lapidus A."/>
            <person name="Lindquist E."/>
            <person name="Lipzen A."/>
            <person name="Meier-Kolthoff J.P."/>
            <person name="Ohm R.A."/>
            <person name="Otillar R.P."/>
            <person name="Pangilinan J."/>
            <person name="Peng Y."/>
            <person name="Rokas A."/>
            <person name="Rosa C.A."/>
            <person name="Scheuner C."/>
            <person name="Sibirny A.A."/>
            <person name="Slot J.C."/>
            <person name="Stielow J.B."/>
            <person name="Sun H."/>
            <person name="Kurtzman C.P."/>
            <person name="Blackwell M."/>
            <person name="Grigoriev I.V."/>
            <person name="Jeffries T.W."/>
        </authorList>
    </citation>
    <scope>NUCLEOTIDE SEQUENCE [LARGE SCALE GENOMIC DNA]</scope>
    <source>
        <strain evidence="3">NRRL Y-2460</strain>
    </source>
</reference>
<gene>
    <name evidence="2" type="ORF">PACTADRAFT_32461</name>
</gene>
<organism evidence="2 3">
    <name type="scientific">Pachysolen tannophilus NRRL Y-2460</name>
    <dbReference type="NCBI Taxonomy" id="669874"/>
    <lineage>
        <taxon>Eukaryota</taxon>
        <taxon>Fungi</taxon>
        <taxon>Dikarya</taxon>
        <taxon>Ascomycota</taxon>
        <taxon>Saccharomycotina</taxon>
        <taxon>Pichiomycetes</taxon>
        <taxon>Pachysolenaceae</taxon>
        <taxon>Pachysolen</taxon>
    </lineage>
</organism>
<keyword evidence="3" id="KW-1185">Reference proteome</keyword>
<evidence type="ECO:0000313" key="3">
    <source>
        <dbReference type="Proteomes" id="UP000094236"/>
    </source>
</evidence>